<feature type="region of interest" description="Disordered" evidence="1">
    <location>
        <begin position="151"/>
        <end position="269"/>
    </location>
</feature>
<evidence type="ECO:0000313" key="4">
    <source>
        <dbReference type="Proteomes" id="UP000015106"/>
    </source>
</evidence>
<protein>
    <recommendedName>
        <fullName evidence="2">MULE transposase domain-containing protein</fullName>
    </recommendedName>
</protein>
<proteinExistence type="predicted"/>
<dbReference type="PANTHER" id="PTHR31973:SF187">
    <property type="entry name" value="MUTATOR TRANSPOSASE MUDRA PROTEIN"/>
    <property type="match status" value="1"/>
</dbReference>
<feature type="domain" description="MULE transposase" evidence="2">
    <location>
        <begin position="79"/>
        <end position="155"/>
    </location>
</feature>
<dbReference type="AlphaFoldDB" id="A0A8R7TCW3"/>
<keyword evidence="4" id="KW-1185">Reference proteome</keyword>
<name>A0A8R7TCW3_TRIUA</name>
<dbReference type="InterPro" id="IPR018289">
    <property type="entry name" value="MULE_transposase_dom"/>
</dbReference>
<evidence type="ECO:0000313" key="3">
    <source>
        <dbReference type="EnsemblPlants" id="TuG1812G0200000921.01.T01"/>
    </source>
</evidence>
<reference evidence="3" key="3">
    <citation type="submission" date="2022-06" db="UniProtKB">
        <authorList>
            <consortium name="EnsemblPlants"/>
        </authorList>
    </citation>
    <scope>IDENTIFICATION</scope>
</reference>
<organism evidence="3 4">
    <name type="scientific">Triticum urartu</name>
    <name type="common">Red wild einkorn</name>
    <name type="synonym">Crithodium urartu</name>
    <dbReference type="NCBI Taxonomy" id="4572"/>
    <lineage>
        <taxon>Eukaryota</taxon>
        <taxon>Viridiplantae</taxon>
        <taxon>Streptophyta</taxon>
        <taxon>Embryophyta</taxon>
        <taxon>Tracheophyta</taxon>
        <taxon>Spermatophyta</taxon>
        <taxon>Magnoliopsida</taxon>
        <taxon>Liliopsida</taxon>
        <taxon>Poales</taxon>
        <taxon>Poaceae</taxon>
        <taxon>BOP clade</taxon>
        <taxon>Pooideae</taxon>
        <taxon>Triticodae</taxon>
        <taxon>Triticeae</taxon>
        <taxon>Triticinae</taxon>
        <taxon>Triticum</taxon>
    </lineage>
</organism>
<feature type="compositionally biased region" description="Low complexity" evidence="1">
    <location>
        <begin position="155"/>
        <end position="165"/>
    </location>
</feature>
<dbReference type="PANTHER" id="PTHR31973">
    <property type="entry name" value="POLYPROTEIN, PUTATIVE-RELATED"/>
    <property type="match status" value="1"/>
</dbReference>
<dbReference type="Pfam" id="PF10551">
    <property type="entry name" value="MULE"/>
    <property type="match status" value="1"/>
</dbReference>
<reference evidence="4" key="1">
    <citation type="journal article" date="2013" name="Nature">
        <title>Draft genome of the wheat A-genome progenitor Triticum urartu.</title>
        <authorList>
            <person name="Ling H.Q."/>
            <person name="Zhao S."/>
            <person name="Liu D."/>
            <person name="Wang J."/>
            <person name="Sun H."/>
            <person name="Zhang C."/>
            <person name="Fan H."/>
            <person name="Li D."/>
            <person name="Dong L."/>
            <person name="Tao Y."/>
            <person name="Gao C."/>
            <person name="Wu H."/>
            <person name="Li Y."/>
            <person name="Cui Y."/>
            <person name="Guo X."/>
            <person name="Zheng S."/>
            <person name="Wang B."/>
            <person name="Yu K."/>
            <person name="Liang Q."/>
            <person name="Yang W."/>
            <person name="Lou X."/>
            <person name="Chen J."/>
            <person name="Feng M."/>
            <person name="Jian J."/>
            <person name="Zhang X."/>
            <person name="Luo G."/>
            <person name="Jiang Y."/>
            <person name="Liu J."/>
            <person name="Wang Z."/>
            <person name="Sha Y."/>
            <person name="Zhang B."/>
            <person name="Wu H."/>
            <person name="Tang D."/>
            <person name="Shen Q."/>
            <person name="Xue P."/>
            <person name="Zou S."/>
            <person name="Wang X."/>
            <person name="Liu X."/>
            <person name="Wang F."/>
            <person name="Yang Y."/>
            <person name="An X."/>
            <person name="Dong Z."/>
            <person name="Zhang K."/>
            <person name="Zhang X."/>
            <person name="Luo M.C."/>
            <person name="Dvorak J."/>
            <person name="Tong Y."/>
            <person name="Wang J."/>
            <person name="Yang H."/>
            <person name="Li Z."/>
            <person name="Wang D."/>
            <person name="Zhang A."/>
            <person name="Wang J."/>
        </authorList>
    </citation>
    <scope>NUCLEOTIDE SEQUENCE</scope>
    <source>
        <strain evidence="4">cv. G1812</strain>
    </source>
</reference>
<evidence type="ECO:0000256" key="1">
    <source>
        <dbReference type="SAM" id="MobiDB-lite"/>
    </source>
</evidence>
<reference evidence="3" key="2">
    <citation type="submission" date="2018-03" db="EMBL/GenBank/DDBJ databases">
        <title>The Triticum urartu genome reveals the dynamic nature of wheat genome evolution.</title>
        <authorList>
            <person name="Ling H."/>
            <person name="Ma B."/>
            <person name="Shi X."/>
            <person name="Liu H."/>
            <person name="Dong L."/>
            <person name="Sun H."/>
            <person name="Cao Y."/>
            <person name="Gao Q."/>
            <person name="Zheng S."/>
            <person name="Li Y."/>
            <person name="Yu Y."/>
            <person name="Du H."/>
            <person name="Qi M."/>
            <person name="Li Y."/>
            <person name="Yu H."/>
            <person name="Cui Y."/>
            <person name="Wang N."/>
            <person name="Chen C."/>
            <person name="Wu H."/>
            <person name="Zhao Y."/>
            <person name="Zhang J."/>
            <person name="Li Y."/>
            <person name="Zhou W."/>
            <person name="Zhang B."/>
            <person name="Hu W."/>
            <person name="Eijk M."/>
            <person name="Tang J."/>
            <person name="Witsenboer H."/>
            <person name="Zhao S."/>
            <person name="Li Z."/>
            <person name="Zhang A."/>
            <person name="Wang D."/>
            <person name="Liang C."/>
        </authorList>
    </citation>
    <scope>NUCLEOTIDE SEQUENCE [LARGE SCALE GENOMIC DNA]</scope>
    <source>
        <strain evidence="3">cv. G1812</strain>
    </source>
</reference>
<evidence type="ECO:0000259" key="2">
    <source>
        <dbReference type="Pfam" id="PF10551"/>
    </source>
</evidence>
<dbReference type="Proteomes" id="UP000015106">
    <property type="component" value="Chromosome 2"/>
</dbReference>
<feature type="compositionally biased region" description="Low complexity" evidence="1">
    <location>
        <begin position="238"/>
        <end position="251"/>
    </location>
</feature>
<dbReference type="EnsemblPlants" id="TuG1812G0200000921.01.T01">
    <property type="protein sequence ID" value="TuG1812G0200000921.01.T01"/>
    <property type="gene ID" value="TuG1812G0200000921.01"/>
</dbReference>
<dbReference type="Gramene" id="TuG1812G0200000921.01.T01">
    <property type="protein sequence ID" value="TuG1812G0200000921.01.T01"/>
    <property type="gene ID" value="TuG1812G0200000921.01"/>
</dbReference>
<accession>A0A8R7TCW3</accession>
<sequence length="279" mass="30132">MAYRARKQALKVVQGDQRGQYTRIRDYLQAVLDTNLGSRCVVTTEHLPQHPSKNSTFHGLFYCLNACKEGFLNGCRPFIGVDGCFIKLSTGQQILAATGRDGNNNIYPIAFGVVDKEDTNSWTWFLTQLKDALGGESGKFGYYTIISDRQKPTRSHASASSTAAAPTRKRPSPCTADVGTAPPRKKVAPAATTPSAPPRKKAAPAASAPTAPPRRSPRKNATPAPTAPPRRSPRKKTTPAGASSTSAAGHRGTFHSPRQTGRKRTVSYKMKEYLYASGN</sequence>